<feature type="region of interest" description="Disordered" evidence="1">
    <location>
        <begin position="1"/>
        <end position="59"/>
    </location>
</feature>
<reference evidence="2 3" key="1">
    <citation type="submission" date="2019-06" db="EMBL/GenBank/DDBJ databases">
        <title>Sequencing the genomes of 1000 actinobacteria strains.</title>
        <authorList>
            <person name="Klenk H.-P."/>
        </authorList>
    </citation>
    <scope>NUCLEOTIDE SEQUENCE [LARGE SCALE GENOMIC DNA]</scope>
    <source>
        <strain evidence="2 3">DSM 17305</strain>
    </source>
</reference>
<evidence type="ECO:0000256" key="1">
    <source>
        <dbReference type="SAM" id="MobiDB-lite"/>
    </source>
</evidence>
<feature type="compositionally biased region" description="Basic and acidic residues" evidence="1">
    <location>
        <begin position="194"/>
        <end position="203"/>
    </location>
</feature>
<proteinExistence type="predicted"/>
<feature type="region of interest" description="Disordered" evidence="1">
    <location>
        <begin position="247"/>
        <end position="293"/>
    </location>
</feature>
<dbReference type="EMBL" id="VFMM01000001">
    <property type="protein sequence ID" value="TQJ16481.1"/>
    <property type="molecule type" value="Genomic_DNA"/>
</dbReference>
<gene>
    <name evidence="2" type="ORF">FB475_0580</name>
</gene>
<accession>A0A542EMB3</accession>
<feature type="compositionally biased region" description="Basic residues" evidence="1">
    <location>
        <begin position="104"/>
        <end position="115"/>
    </location>
</feature>
<protein>
    <submittedName>
        <fullName evidence="2">Uncharacterized protein</fullName>
    </submittedName>
</protein>
<evidence type="ECO:0000313" key="3">
    <source>
        <dbReference type="Proteomes" id="UP000316298"/>
    </source>
</evidence>
<dbReference type="Proteomes" id="UP000316298">
    <property type="component" value="Unassembled WGS sequence"/>
</dbReference>
<comment type="caution">
    <text evidence="2">The sequence shown here is derived from an EMBL/GenBank/DDBJ whole genome shotgun (WGS) entry which is preliminary data.</text>
</comment>
<evidence type="ECO:0000313" key="2">
    <source>
        <dbReference type="EMBL" id="TQJ16481.1"/>
    </source>
</evidence>
<feature type="region of interest" description="Disordered" evidence="1">
    <location>
        <begin position="155"/>
        <end position="235"/>
    </location>
</feature>
<organism evidence="2 3">
    <name type="scientific">Kribbella jejuensis</name>
    <dbReference type="NCBI Taxonomy" id="236068"/>
    <lineage>
        <taxon>Bacteria</taxon>
        <taxon>Bacillati</taxon>
        <taxon>Actinomycetota</taxon>
        <taxon>Actinomycetes</taxon>
        <taxon>Propionibacteriales</taxon>
        <taxon>Kribbellaceae</taxon>
        <taxon>Kribbella</taxon>
    </lineage>
</organism>
<feature type="compositionally biased region" description="Basic residues" evidence="1">
    <location>
        <begin position="215"/>
        <end position="229"/>
    </location>
</feature>
<name>A0A542EMB3_9ACTN</name>
<keyword evidence="3" id="KW-1185">Reference proteome</keyword>
<feature type="compositionally biased region" description="Polar residues" evidence="1">
    <location>
        <begin position="256"/>
        <end position="266"/>
    </location>
</feature>
<feature type="region of interest" description="Disordered" evidence="1">
    <location>
        <begin position="96"/>
        <end position="140"/>
    </location>
</feature>
<feature type="compositionally biased region" description="Basic residues" evidence="1">
    <location>
        <begin position="163"/>
        <end position="183"/>
    </location>
</feature>
<dbReference type="AlphaFoldDB" id="A0A542EMB3"/>
<sequence length="293" mass="31662">MPSARPWLARGPEAPIRSTRTTRPPVHGSAESRVHGPAGKPVRGPGWRSPTRRRGRTISDICEVRRIPLTDRVATGFTDRSGGRQPITAFMNPLAHASAPPRSRTGRHTPAHRRAYGPGGTRRPIAGPTDRVAGGFTDRGGGRQPITAFMNPLAHASAPPRSRTGRHTPAHRRAHGPGGRRLHGPGWRSPAHHRVQEPGDRHQRPAAFTTGWHTPAHRRAHGPAGRRLHGPGWRSPAYRRVYDRARDANPAPGFTNRVSRQPTAELTNRAADANRRPGSLVGGQAPAGGGLGY</sequence>